<feature type="signal peptide" evidence="3">
    <location>
        <begin position="1"/>
        <end position="21"/>
    </location>
</feature>
<evidence type="ECO:0000313" key="5">
    <source>
        <dbReference type="EMBL" id="PYA54973.1"/>
    </source>
</evidence>
<protein>
    <submittedName>
        <fullName evidence="4">5'-nucleotidase, lipoprotein e(P4) family</fullName>
    </submittedName>
</protein>
<dbReference type="InterPro" id="IPR006423">
    <property type="entry name" value="Lipo_e_P4"/>
</dbReference>
<evidence type="ECO:0000313" key="4">
    <source>
        <dbReference type="EMBL" id="OCO91295.1"/>
    </source>
</evidence>
<sequence>MKILKSYMPLLLLCVAFTASSNNHCDPSRTELPASCLTEQFAMSVLWYQNAAEARAAFYQGYQLGKLRLEQELKNKSEKPRAVVLDLDETVLDDSPHQAWLIKSQSFLLDGWDEWVDMAAAEAVPGAIDFLRFADENGVTIFYLSDRKQSQIDVTLKNLRRINLPQAKKENLLLKTPEMQGKQSRRDALESQYDVVLYFGDNLADFIDSKGKSQAERNKMMEDVQQEFGKRFIIFPNPMYGDWYGGIIDGQFKAKNKELYKLRASKLTPFK</sequence>
<dbReference type="PIRSF" id="PIRSF019271">
    <property type="entry name" value="Acid_Ptase_C"/>
    <property type="match status" value="1"/>
</dbReference>
<dbReference type="AlphaFoldDB" id="A0A5P6GWQ9"/>
<dbReference type="PANTHER" id="PTHR31284:SF10">
    <property type="entry name" value="ACID PHOSPHATASE-LIKE PROTEIN"/>
    <property type="match status" value="1"/>
</dbReference>
<organism evidence="4 6">
    <name type="scientific">Serratia marcescens</name>
    <dbReference type="NCBI Taxonomy" id="615"/>
    <lineage>
        <taxon>Bacteria</taxon>
        <taxon>Pseudomonadati</taxon>
        <taxon>Pseudomonadota</taxon>
        <taxon>Gammaproteobacteria</taxon>
        <taxon>Enterobacterales</taxon>
        <taxon>Yersiniaceae</taxon>
        <taxon>Serratia</taxon>
    </lineage>
</organism>
<evidence type="ECO:0000313" key="7">
    <source>
        <dbReference type="Proteomes" id="UP000247823"/>
    </source>
</evidence>
<reference evidence="4" key="2">
    <citation type="journal article" date="2017" name="PLoS ONE">
        <title>Genomic and phenotypic characterisation of fluoroquinolone resistance mechanisms in Enterobacteriaceae in Durban, South Africa.</title>
        <authorList>
            <person name="Osei Sekyere J."/>
            <person name="Amoako D.G."/>
        </authorList>
    </citation>
    <scope>NUCLEOTIDE SEQUENCE</scope>
    <source>
        <strain evidence="4">945174350</strain>
    </source>
</reference>
<keyword evidence="1" id="KW-0479">Metal-binding</keyword>
<evidence type="ECO:0000313" key="6">
    <source>
        <dbReference type="Proteomes" id="UP000050489"/>
    </source>
</evidence>
<dbReference type="SFLD" id="SFLDG01125">
    <property type="entry name" value="C1.1:_Acid_Phosphatase_Like"/>
    <property type="match status" value="1"/>
</dbReference>
<dbReference type="Proteomes" id="UP000247823">
    <property type="component" value="Unassembled WGS sequence"/>
</dbReference>
<dbReference type="NCBIfam" id="TIGR01533">
    <property type="entry name" value="lipo_e_P4"/>
    <property type="match status" value="1"/>
</dbReference>
<reference evidence="7" key="4">
    <citation type="submission" date="2018-06" db="EMBL/GenBank/DDBJ databases">
        <title>Serratia marcescens genome sequencing and assembly.</title>
        <authorList>
            <person name="Martins R.C."/>
            <person name="Perdigao-Neto L.V."/>
            <person name="Costa S.F."/>
            <person name="Levin A.S.S."/>
        </authorList>
    </citation>
    <scope>NUCLEOTIDE SEQUENCE [LARGE SCALE GENOMIC DNA]</scope>
    <source>
        <strain evidence="7">1283</strain>
    </source>
</reference>
<dbReference type="SFLD" id="SFLDS00003">
    <property type="entry name" value="Haloacid_Dehalogenase"/>
    <property type="match status" value="1"/>
</dbReference>
<keyword evidence="7" id="KW-1185">Reference proteome</keyword>
<dbReference type="Proteomes" id="UP000050489">
    <property type="component" value="Unassembled WGS sequence"/>
</dbReference>
<reference evidence="5 7" key="3">
    <citation type="submission" date="2018-06" db="EMBL/GenBank/DDBJ databases">
        <title>Serratia marcescens genome sequencing and assembly.</title>
        <authorList>
            <person name="Martins R.C.R."/>
            <person name="Perdigao-Neto L.V."/>
            <person name="Costa S.F."/>
            <person name="Levin A.S.S."/>
        </authorList>
    </citation>
    <scope>NUCLEOTIDE SEQUENCE [LARGE SCALE GENOMIC DNA]</scope>
    <source>
        <strain evidence="5 7">1283</strain>
    </source>
</reference>
<dbReference type="EMBL" id="LJEX02000001">
    <property type="protein sequence ID" value="OCO91295.1"/>
    <property type="molecule type" value="Genomic_DNA"/>
</dbReference>
<name>A0A5P6GWQ9_SERMA</name>
<dbReference type="RefSeq" id="WP_055316342.1">
    <property type="nucleotide sequence ID" value="NZ_CADDTT010000055.1"/>
</dbReference>
<dbReference type="SUPFAM" id="SSF56784">
    <property type="entry name" value="HAD-like"/>
    <property type="match status" value="1"/>
</dbReference>
<keyword evidence="4" id="KW-0449">Lipoprotein</keyword>
<gene>
    <name evidence="4" type="ORF">AN695_0200410</name>
    <name evidence="5" type="ORF">DMW51_27100</name>
</gene>
<dbReference type="GO" id="GO:0046872">
    <property type="term" value="F:metal ion binding"/>
    <property type="evidence" value="ECO:0007669"/>
    <property type="project" value="UniProtKB-KW"/>
</dbReference>
<proteinExistence type="predicted"/>
<evidence type="ECO:0000256" key="3">
    <source>
        <dbReference type="SAM" id="SignalP"/>
    </source>
</evidence>
<dbReference type="InterPro" id="IPR036412">
    <property type="entry name" value="HAD-like_sf"/>
</dbReference>
<dbReference type="InterPro" id="IPR023214">
    <property type="entry name" value="HAD_sf"/>
</dbReference>
<evidence type="ECO:0000256" key="1">
    <source>
        <dbReference type="ARBA" id="ARBA00022723"/>
    </source>
</evidence>
<comment type="caution">
    <text evidence="4">The sequence shown here is derived from an EMBL/GenBank/DDBJ whole genome shotgun (WGS) entry which is preliminary data.</text>
</comment>
<dbReference type="InterPro" id="IPR005519">
    <property type="entry name" value="Acid_phosphat_B-like"/>
</dbReference>
<accession>A0A5P6GWQ9</accession>
<dbReference type="PANTHER" id="PTHR31284">
    <property type="entry name" value="ACID PHOSPHATASE-LIKE PROTEIN"/>
    <property type="match status" value="1"/>
</dbReference>
<feature type="chain" id="PRO_5041172754" evidence="3">
    <location>
        <begin position="22"/>
        <end position="271"/>
    </location>
</feature>
<dbReference type="GO" id="GO:0009279">
    <property type="term" value="C:cell outer membrane"/>
    <property type="evidence" value="ECO:0007669"/>
    <property type="project" value="InterPro"/>
</dbReference>
<dbReference type="Pfam" id="PF03767">
    <property type="entry name" value="Acid_phosphat_B"/>
    <property type="match status" value="1"/>
</dbReference>
<dbReference type="Gene3D" id="3.40.50.1000">
    <property type="entry name" value="HAD superfamily/HAD-like"/>
    <property type="match status" value="1"/>
</dbReference>
<dbReference type="CDD" id="cd07534">
    <property type="entry name" value="HAD_CAP"/>
    <property type="match status" value="1"/>
</dbReference>
<keyword evidence="2 3" id="KW-0732">Signal</keyword>
<reference evidence="6" key="1">
    <citation type="submission" date="2016-04" db="EMBL/GenBank/DDBJ databases">
        <authorList>
            <person name="Osei Sekyere J."/>
            <person name="Sivertsen A."/>
            <person name="Pedersen A.T."/>
            <person name="Sundsfjord A."/>
        </authorList>
    </citation>
    <scope>NUCLEOTIDE SEQUENCE [LARGE SCALE GENOMIC DNA]</scope>
    <source>
        <strain evidence="6">945174350</strain>
    </source>
</reference>
<dbReference type="EMBL" id="QJQB01000605">
    <property type="protein sequence ID" value="PYA54973.1"/>
    <property type="molecule type" value="Genomic_DNA"/>
</dbReference>
<evidence type="ECO:0000256" key="2">
    <source>
        <dbReference type="ARBA" id="ARBA00022729"/>
    </source>
</evidence>
<reference evidence="5" key="5">
    <citation type="submission" date="2018-06" db="EMBL/GenBank/DDBJ databases">
        <authorList>
            <person name="Martins R.C."/>
            <person name="Perdigao-Neto L.V."/>
            <person name="Costa S.F."/>
            <person name="Levin A.S.S."/>
        </authorList>
    </citation>
    <scope>NUCLEOTIDE SEQUENCE</scope>
    <source>
        <strain evidence="5">1283</strain>
    </source>
</reference>